<dbReference type="Pfam" id="PF00553">
    <property type="entry name" value="CBM_2"/>
    <property type="match status" value="1"/>
</dbReference>
<reference evidence="3 4" key="1">
    <citation type="submission" date="2021-01" db="EMBL/GenBank/DDBJ databases">
        <title>Whole genome shotgun sequence of Actinoplanes durhamensis NBRC 14914.</title>
        <authorList>
            <person name="Komaki H."/>
            <person name="Tamura T."/>
        </authorList>
    </citation>
    <scope>NUCLEOTIDE SEQUENCE [LARGE SCALE GENOMIC DNA]</scope>
    <source>
        <strain evidence="3 4">NBRC 14914</strain>
    </source>
</reference>
<gene>
    <name evidence="3" type="ORF">Adu01nite_14160</name>
</gene>
<feature type="region of interest" description="Disordered" evidence="1">
    <location>
        <begin position="1"/>
        <end position="54"/>
    </location>
</feature>
<sequence length="54" mass="5114">MSLAAPSPGRPPTTPGGSSASLPPGGSTTIGFQANHTGNNTAPTGFTLNGATCS</sequence>
<proteinExistence type="predicted"/>
<keyword evidence="4" id="KW-1185">Reference proteome</keyword>
<evidence type="ECO:0000313" key="4">
    <source>
        <dbReference type="Proteomes" id="UP000637628"/>
    </source>
</evidence>
<dbReference type="Gene3D" id="2.60.40.290">
    <property type="match status" value="1"/>
</dbReference>
<organism evidence="3 4">
    <name type="scientific">Paractinoplanes durhamensis</name>
    <dbReference type="NCBI Taxonomy" id="113563"/>
    <lineage>
        <taxon>Bacteria</taxon>
        <taxon>Bacillati</taxon>
        <taxon>Actinomycetota</taxon>
        <taxon>Actinomycetes</taxon>
        <taxon>Micromonosporales</taxon>
        <taxon>Micromonosporaceae</taxon>
        <taxon>Paractinoplanes</taxon>
    </lineage>
</organism>
<evidence type="ECO:0000259" key="2">
    <source>
        <dbReference type="PROSITE" id="PS51173"/>
    </source>
</evidence>
<name>A0ABQ3YR97_9ACTN</name>
<feature type="compositionally biased region" description="Low complexity" evidence="1">
    <location>
        <begin position="15"/>
        <end position="29"/>
    </location>
</feature>
<evidence type="ECO:0000256" key="1">
    <source>
        <dbReference type="SAM" id="MobiDB-lite"/>
    </source>
</evidence>
<dbReference type="RefSeq" id="WP_307836579.1">
    <property type="nucleotide sequence ID" value="NZ_BAAATX010000002.1"/>
</dbReference>
<dbReference type="Proteomes" id="UP000637628">
    <property type="component" value="Unassembled WGS sequence"/>
</dbReference>
<dbReference type="PROSITE" id="PS51173">
    <property type="entry name" value="CBM2"/>
    <property type="match status" value="1"/>
</dbReference>
<dbReference type="InterPro" id="IPR001919">
    <property type="entry name" value="CBD2"/>
</dbReference>
<feature type="domain" description="CBM2" evidence="2">
    <location>
        <begin position="1"/>
        <end position="54"/>
    </location>
</feature>
<feature type="compositionally biased region" description="Polar residues" evidence="1">
    <location>
        <begin position="30"/>
        <end position="54"/>
    </location>
</feature>
<dbReference type="EMBL" id="BOML01000013">
    <property type="protein sequence ID" value="GIE00066.1"/>
    <property type="molecule type" value="Genomic_DNA"/>
</dbReference>
<dbReference type="InterPro" id="IPR012291">
    <property type="entry name" value="CBM2_carb-bd_dom_sf"/>
</dbReference>
<protein>
    <recommendedName>
        <fullName evidence="2">CBM2 domain-containing protein</fullName>
    </recommendedName>
</protein>
<evidence type="ECO:0000313" key="3">
    <source>
        <dbReference type="EMBL" id="GIE00066.1"/>
    </source>
</evidence>
<dbReference type="SUPFAM" id="SSF49384">
    <property type="entry name" value="Carbohydrate-binding domain"/>
    <property type="match status" value="1"/>
</dbReference>
<dbReference type="InterPro" id="IPR008965">
    <property type="entry name" value="CBM2/CBM3_carb-bd_dom_sf"/>
</dbReference>
<accession>A0ABQ3YR97</accession>
<comment type="caution">
    <text evidence="3">The sequence shown here is derived from an EMBL/GenBank/DDBJ whole genome shotgun (WGS) entry which is preliminary data.</text>
</comment>